<comment type="caution">
    <text evidence="9">The sequence shown here is derived from an EMBL/GenBank/DDBJ whole genome shotgun (WGS) entry which is preliminary data.</text>
</comment>
<evidence type="ECO:0000256" key="2">
    <source>
        <dbReference type="ARBA" id="ARBA00009674"/>
    </source>
</evidence>
<keyword evidence="4" id="KW-0813">Transport</keyword>
<dbReference type="OrthoDB" id="245150at2759"/>
<dbReference type="Proteomes" id="UP000053831">
    <property type="component" value="Unassembled WGS sequence"/>
</dbReference>
<dbReference type="AlphaFoldDB" id="A0A0M9VSB2"/>
<dbReference type="GO" id="GO:0000814">
    <property type="term" value="C:ESCRT II complex"/>
    <property type="evidence" value="ECO:0007669"/>
    <property type="project" value="InterPro"/>
</dbReference>
<feature type="region of interest" description="Disordered" evidence="8">
    <location>
        <begin position="1"/>
        <end position="29"/>
    </location>
</feature>
<dbReference type="InterPro" id="IPR014041">
    <property type="entry name" value="ESCRT-II_cplx_Vps25-sub_N"/>
</dbReference>
<evidence type="ECO:0000256" key="6">
    <source>
        <dbReference type="ARBA" id="ARBA00022927"/>
    </source>
</evidence>
<gene>
    <name evidence="9" type="ORF">ESCO_006523</name>
</gene>
<reference evidence="9 10" key="1">
    <citation type="submission" date="2015-07" db="EMBL/GenBank/DDBJ databases">
        <title>The genome of the fungus Escovopsis weberi, a specialized disease agent of ant agriculture.</title>
        <authorList>
            <person name="de Man T.J."/>
            <person name="Stajich J.E."/>
            <person name="Kubicek C.P."/>
            <person name="Chenthamara K."/>
            <person name="Atanasova L."/>
            <person name="Druzhinina I.S."/>
            <person name="Birnbaum S."/>
            <person name="Barribeau S.M."/>
            <person name="Teiling C."/>
            <person name="Suen G."/>
            <person name="Currie C."/>
            <person name="Gerardo N.M."/>
        </authorList>
    </citation>
    <scope>NUCLEOTIDE SEQUENCE [LARGE SCALE GENOMIC DNA]</scope>
</reference>
<dbReference type="InterPro" id="IPR008570">
    <property type="entry name" value="ESCRT-II_cplx_Vps25-sub"/>
</dbReference>
<dbReference type="PANTHER" id="PTHR13149:SF0">
    <property type="entry name" value="VACUOLAR PROTEIN-SORTING-ASSOCIATED PROTEIN 25"/>
    <property type="match status" value="1"/>
</dbReference>
<dbReference type="GO" id="GO:0005198">
    <property type="term" value="F:structural molecule activity"/>
    <property type="evidence" value="ECO:0007669"/>
    <property type="project" value="TreeGrafter"/>
</dbReference>
<evidence type="ECO:0000256" key="4">
    <source>
        <dbReference type="ARBA" id="ARBA00022448"/>
    </source>
</evidence>
<dbReference type="PANTHER" id="PTHR13149">
    <property type="entry name" value="VACUOLAR PROTEIN SORTING-ASSOCIATED PROTEIN VPS25"/>
    <property type="match status" value="1"/>
</dbReference>
<feature type="compositionally biased region" description="Low complexity" evidence="8">
    <location>
        <begin position="1"/>
        <end position="25"/>
    </location>
</feature>
<dbReference type="FunFam" id="1.10.10.570:FF:000003">
    <property type="entry name" value="Vacuolar protein-sorting-associated protein 25"/>
    <property type="match status" value="1"/>
</dbReference>
<dbReference type="InterPro" id="IPR036390">
    <property type="entry name" value="WH_DNA-bd_sf"/>
</dbReference>
<keyword evidence="6" id="KW-0653">Protein transport</keyword>
<organism evidence="9 10">
    <name type="scientific">Escovopsis weberi</name>
    <dbReference type="NCBI Taxonomy" id="150374"/>
    <lineage>
        <taxon>Eukaryota</taxon>
        <taxon>Fungi</taxon>
        <taxon>Dikarya</taxon>
        <taxon>Ascomycota</taxon>
        <taxon>Pezizomycotina</taxon>
        <taxon>Sordariomycetes</taxon>
        <taxon>Hypocreomycetidae</taxon>
        <taxon>Hypocreales</taxon>
        <taxon>Hypocreaceae</taxon>
        <taxon>Escovopsis</taxon>
    </lineage>
</organism>
<dbReference type="GO" id="GO:0016236">
    <property type="term" value="P:macroautophagy"/>
    <property type="evidence" value="ECO:0007669"/>
    <property type="project" value="UniProtKB-ARBA"/>
</dbReference>
<sequence length="232" mass="25334">MAAQATSKLTAAAAATTTTTTTTTPAPFPFPREYSFPAFFTRQPNLATHHAQLAKWTALVLAYARHHALFRLSLAAAAESELFHNRAIARRLQPPDIRELFDHMVREQRAEFVNASSFFSSSSSSMPGFGDGPGAALFGGGGGGGGAKMGDLVLVYWRTLEEWADGIEEWVAETGQRGAVLTVWEMMNGENTRRAEFHGLDREILLKALNILVKRGRAQIFGAEDSLGVKFF</sequence>
<dbReference type="FunFam" id="1.10.10.10:FF:000141">
    <property type="entry name" value="vacuolar protein-sorting-associated protein 25"/>
    <property type="match status" value="1"/>
</dbReference>
<dbReference type="InterPro" id="IPR036388">
    <property type="entry name" value="WH-like_DNA-bd_sf"/>
</dbReference>
<dbReference type="STRING" id="150374.A0A0M9VSB2"/>
<keyword evidence="5" id="KW-0963">Cytoplasm</keyword>
<evidence type="ECO:0000256" key="3">
    <source>
        <dbReference type="ARBA" id="ARBA00017934"/>
    </source>
</evidence>
<dbReference type="GO" id="GO:0042803">
    <property type="term" value="F:protein homodimerization activity"/>
    <property type="evidence" value="ECO:0007669"/>
    <property type="project" value="TreeGrafter"/>
</dbReference>
<comment type="similarity">
    <text evidence="2">Belongs to the VPS25 family.</text>
</comment>
<accession>A0A0M9VSB2</accession>
<evidence type="ECO:0000313" key="10">
    <source>
        <dbReference type="Proteomes" id="UP000053831"/>
    </source>
</evidence>
<dbReference type="SUPFAM" id="SSF46785">
    <property type="entry name" value="Winged helix' DNA-binding domain"/>
    <property type="match status" value="2"/>
</dbReference>
<evidence type="ECO:0000313" key="9">
    <source>
        <dbReference type="EMBL" id="KOS17382.1"/>
    </source>
</evidence>
<name>A0A0M9VSB2_ESCWE</name>
<dbReference type="Gene3D" id="1.10.10.570">
    <property type="entry name" value="Winged helix' DNA-binding domain. Chain C. Domain 1"/>
    <property type="match status" value="1"/>
</dbReference>
<keyword evidence="10" id="KW-1185">Reference proteome</keyword>
<dbReference type="Pfam" id="PF05871">
    <property type="entry name" value="ESCRT-II"/>
    <property type="match status" value="1"/>
</dbReference>
<proteinExistence type="inferred from homology"/>
<evidence type="ECO:0000256" key="7">
    <source>
        <dbReference type="ARBA" id="ARBA00030094"/>
    </source>
</evidence>
<protein>
    <recommendedName>
        <fullName evidence="3">Vacuolar protein-sorting-associated protein 25</fullName>
    </recommendedName>
    <alternativeName>
        <fullName evidence="7">ESCRT-II complex subunit VPS25</fullName>
    </alternativeName>
</protein>
<evidence type="ECO:0000256" key="8">
    <source>
        <dbReference type="SAM" id="MobiDB-lite"/>
    </source>
</evidence>
<dbReference type="Gene3D" id="1.10.10.10">
    <property type="entry name" value="Winged helix-like DNA-binding domain superfamily/Winged helix DNA-binding domain"/>
    <property type="match status" value="1"/>
</dbReference>
<dbReference type="GO" id="GO:0043328">
    <property type="term" value="P:protein transport to vacuole involved in ubiquitin-dependent protein catabolic process via the multivesicular body sorting pathway"/>
    <property type="evidence" value="ECO:0007669"/>
    <property type="project" value="TreeGrafter"/>
</dbReference>
<evidence type="ECO:0000256" key="5">
    <source>
        <dbReference type="ARBA" id="ARBA00022490"/>
    </source>
</evidence>
<dbReference type="EMBL" id="LGSR01000026">
    <property type="protein sequence ID" value="KOS17382.1"/>
    <property type="molecule type" value="Genomic_DNA"/>
</dbReference>
<comment type="subcellular location">
    <subcellularLocation>
        <location evidence="1">Cytoplasm</location>
    </subcellularLocation>
</comment>
<evidence type="ECO:0000256" key="1">
    <source>
        <dbReference type="ARBA" id="ARBA00004496"/>
    </source>
</evidence>